<dbReference type="AlphaFoldDB" id="A0AAV4A8J6"/>
<keyword evidence="2" id="KW-1185">Reference proteome</keyword>
<protein>
    <submittedName>
        <fullName evidence="1">Uncharacterized protein</fullName>
    </submittedName>
</protein>
<proteinExistence type="predicted"/>
<dbReference type="Proteomes" id="UP000735302">
    <property type="component" value="Unassembled WGS sequence"/>
</dbReference>
<comment type="caution">
    <text evidence="1">The sequence shown here is derived from an EMBL/GenBank/DDBJ whole genome shotgun (WGS) entry which is preliminary data.</text>
</comment>
<evidence type="ECO:0000313" key="2">
    <source>
        <dbReference type="Proteomes" id="UP000735302"/>
    </source>
</evidence>
<reference evidence="1 2" key="1">
    <citation type="journal article" date="2021" name="Elife">
        <title>Chloroplast acquisition without the gene transfer in kleptoplastic sea slugs, Plakobranchus ocellatus.</title>
        <authorList>
            <person name="Maeda T."/>
            <person name="Takahashi S."/>
            <person name="Yoshida T."/>
            <person name="Shimamura S."/>
            <person name="Takaki Y."/>
            <person name="Nagai Y."/>
            <person name="Toyoda A."/>
            <person name="Suzuki Y."/>
            <person name="Arimoto A."/>
            <person name="Ishii H."/>
            <person name="Satoh N."/>
            <person name="Nishiyama T."/>
            <person name="Hasebe M."/>
            <person name="Maruyama T."/>
            <person name="Minagawa J."/>
            <person name="Obokata J."/>
            <person name="Shigenobu S."/>
        </authorList>
    </citation>
    <scope>NUCLEOTIDE SEQUENCE [LARGE SCALE GENOMIC DNA]</scope>
</reference>
<name>A0AAV4A8J6_9GAST</name>
<sequence length="92" mass="10013">MAGILPIGALHVLKEIRAFALYNNSNCNKLDCIYTCGFFKADAIPKCMVGVSAYERAAISRGMVITRTCGIGYKREGRGIAIRYCTVSSAAW</sequence>
<accession>A0AAV4A8J6</accession>
<gene>
    <name evidence="1" type="ORF">PoB_003111600</name>
</gene>
<dbReference type="EMBL" id="BLXT01003739">
    <property type="protein sequence ID" value="GFO04611.1"/>
    <property type="molecule type" value="Genomic_DNA"/>
</dbReference>
<organism evidence="1 2">
    <name type="scientific">Plakobranchus ocellatus</name>
    <dbReference type="NCBI Taxonomy" id="259542"/>
    <lineage>
        <taxon>Eukaryota</taxon>
        <taxon>Metazoa</taxon>
        <taxon>Spiralia</taxon>
        <taxon>Lophotrochozoa</taxon>
        <taxon>Mollusca</taxon>
        <taxon>Gastropoda</taxon>
        <taxon>Heterobranchia</taxon>
        <taxon>Euthyneura</taxon>
        <taxon>Panpulmonata</taxon>
        <taxon>Sacoglossa</taxon>
        <taxon>Placobranchoidea</taxon>
        <taxon>Plakobranchidae</taxon>
        <taxon>Plakobranchus</taxon>
    </lineage>
</organism>
<evidence type="ECO:0000313" key="1">
    <source>
        <dbReference type="EMBL" id="GFO04611.1"/>
    </source>
</evidence>